<keyword evidence="2" id="KW-1185">Reference proteome</keyword>
<dbReference type="EMBL" id="CM042023">
    <property type="protein sequence ID" value="KAI3812685.1"/>
    <property type="molecule type" value="Genomic_DNA"/>
</dbReference>
<gene>
    <name evidence="1" type="ORF">L1987_17397</name>
</gene>
<organism evidence="1 2">
    <name type="scientific">Smallanthus sonchifolius</name>
    <dbReference type="NCBI Taxonomy" id="185202"/>
    <lineage>
        <taxon>Eukaryota</taxon>
        <taxon>Viridiplantae</taxon>
        <taxon>Streptophyta</taxon>
        <taxon>Embryophyta</taxon>
        <taxon>Tracheophyta</taxon>
        <taxon>Spermatophyta</taxon>
        <taxon>Magnoliopsida</taxon>
        <taxon>eudicotyledons</taxon>
        <taxon>Gunneridae</taxon>
        <taxon>Pentapetalae</taxon>
        <taxon>asterids</taxon>
        <taxon>campanulids</taxon>
        <taxon>Asterales</taxon>
        <taxon>Asteraceae</taxon>
        <taxon>Asteroideae</taxon>
        <taxon>Heliantheae alliance</taxon>
        <taxon>Millerieae</taxon>
        <taxon>Smallanthus</taxon>
    </lineage>
</organism>
<dbReference type="Proteomes" id="UP001056120">
    <property type="component" value="Linkage Group LG06"/>
</dbReference>
<comment type="caution">
    <text evidence="1">The sequence shown here is derived from an EMBL/GenBank/DDBJ whole genome shotgun (WGS) entry which is preliminary data.</text>
</comment>
<protein>
    <submittedName>
        <fullName evidence="1">Uncharacterized protein</fullName>
    </submittedName>
</protein>
<reference evidence="1 2" key="2">
    <citation type="journal article" date="2022" name="Mol. Ecol. Resour.">
        <title>The genomes of chicory, endive, great burdock and yacon provide insights into Asteraceae paleo-polyploidization history and plant inulin production.</title>
        <authorList>
            <person name="Fan W."/>
            <person name="Wang S."/>
            <person name="Wang H."/>
            <person name="Wang A."/>
            <person name="Jiang F."/>
            <person name="Liu H."/>
            <person name="Zhao H."/>
            <person name="Xu D."/>
            <person name="Zhang Y."/>
        </authorList>
    </citation>
    <scope>NUCLEOTIDE SEQUENCE [LARGE SCALE GENOMIC DNA]</scope>
    <source>
        <strain evidence="2">cv. Yunnan</strain>
        <tissue evidence="1">Leaves</tissue>
    </source>
</reference>
<accession>A0ACB9IXD8</accession>
<evidence type="ECO:0000313" key="1">
    <source>
        <dbReference type="EMBL" id="KAI3812685.1"/>
    </source>
</evidence>
<reference evidence="2" key="1">
    <citation type="journal article" date="2022" name="Mol. Ecol. Resour.">
        <title>The genomes of chicory, endive, great burdock and yacon provide insights into Asteraceae palaeo-polyploidization history and plant inulin production.</title>
        <authorList>
            <person name="Fan W."/>
            <person name="Wang S."/>
            <person name="Wang H."/>
            <person name="Wang A."/>
            <person name="Jiang F."/>
            <person name="Liu H."/>
            <person name="Zhao H."/>
            <person name="Xu D."/>
            <person name="Zhang Y."/>
        </authorList>
    </citation>
    <scope>NUCLEOTIDE SEQUENCE [LARGE SCALE GENOMIC DNA]</scope>
    <source>
        <strain evidence="2">cv. Yunnan</strain>
    </source>
</reference>
<proteinExistence type="predicted"/>
<name>A0ACB9IXD8_9ASTR</name>
<sequence>MENLQQNDHGDGSFKLWSSCRRKIIDTMRCSGGMSRHRKTVKSPVAEGIKTAVLECRSGKLVTLMKMPESSPDEKSVMLKEAVKRLQGGGDGDVLRGAKEVRALAKGDSEARTNFGLLGAIPPLVAMLDSGDLDSQISALYALLNLGIGNDLNKSAIVEAGAVHKMLDLIESQSDGSPDSDLTAAVIANFLGLSALDSNKSIIGSSGAVSFLIKTLTSLIEAHTNSQVIHDSLRALYNLSILPTNVLAMIEVNGFVPLLLTTIGGESEISERILEILTNIVSTPKGRRAVSNVDDAFTILVDVLCWMDSPNCQEKVTYILMVMAYKSNGDHQAMIEAGIMSSLLELTLLGSTLAQKRSSRTLEILRINKGKQVSKNIGEGTGATISAPLCGSSYKTKSVDSLSGFSNTNAVKHLVEQSLQNNMRKIVKRANLRQEFVSLAHLKPSVALYSSSKSLPF</sequence>
<evidence type="ECO:0000313" key="2">
    <source>
        <dbReference type="Proteomes" id="UP001056120"/>
    </source>
</evidence>